<keyword evidence="1" id="KW-0175">Coiled coil</keyword>
<feature type="coiled-coil region" evidence="1">
    <location>
        <begin position="195"/>
        <end position="222"/>
    </location>
</feature>
<sequence length="270" mass="30497">MESSVTSLIDLLNSVETRRRVVMMKRKEAEMRLSFVTEEQQQLQEQSARNQVREAELKKELDHLLEEQRQIQLQLMMGTDAVRQSEIEETLLIGHMRDQLERVEGLLSQWHDHAQTLEDIQQAWNADGAAAPLQQRIVDLEAETANLHSSVEQLERDIQRKKQVRASLCAGITTITSPQAILTGEVAECVDTRIKEQLELKRNELLELRAQHSRQAAALDREVADMTSRSTELAQWLADTIGSRDQALASIRALYACVDSGVCAACGSRS</sequence>
<accession>G0TX34</accession>
<organism evidence="2">
    <name type="scientific">Trypanosoma vivax (strain Y486)</name>
    <dbReference type="NCBI Taxonomy" id="1055687"/>
    <lineage>
        <taxon>Eukaryota</taxon>
        <taxon>Discoba</taxon>
        <taxon>Euglenozoa</taxon>
        <taxon>Kinetoplastea</taxon>
        <taxon>Metakinetoplastina</taxon>
        <taxon>Trypanosomatida</taxon>
        <taxon>Trypanosomatidae</taxon>
        <taxon>Trypanosoma</taxon>
        <taxon>Duttonella</taxon>
    </lineage>
</organism>
<reference evidence="2" key="1">
    <citation type="journal article" date="2012" name="Proc. Natl. Acad. Sci. U.S.A.">
        <title>Antigenic diversity is generated by distinct evolutionary mechanisms in African trypanosome species.</title>
        <authorList>
            <person name="Jackson A.P."/>
            <person name="Berry A."/>
            <person name="Aslett M."/>
            <person name="Allison H.C."/>
            <person name="Burton P."/>
            <person name="Vavrova-Anderson J."/>
            <person name="Brown R."/>
            <person name="Browne H."/>
            <person name="Corton N."/>
            <person name="Hauser H."/>
            <person name="Gamble J."/>
            <person name="Gilderthorp R."/>
            <person name="Marcello L."/>
            <person name="McQuillan J."/>
            <person name="Otto T.D."/>
            <person name="Quail M.A."/>
            <person name="Sanders M.J."/>
            <person name="van Tonder A."/>
            <person name="Ginger M.L."/>
            <person name="Field M.C."/>
            <person name="Barry J.D."/>
            <person name="Hertz-Fowler C."/>
            <person name="Berriman M."/>
        </authorList>
    </citation>
    <scope>NUCLEOTIDE SEQUENCE</scope>
    <source>
        <strain evidence="2">Y486</strain>
    </source>
</reference>
<gene>
    <name evidence="2" type="ORF">TVY486_0603150</name>
</gene>
<evidence type="ECO:0000313" key="2">
    <source>
        <dbReference type="EMBL" id="CCC48524.1"/>
    </source>
</evidence>
<proteinExistence type="predicted"/>
<dbReference type="EMBL" id="HE573022">
    <property type="protein sequence ID" value="CCC48524.1"/>
    <property type="molecule type" value="Genomic_DNA"/>
</dbReference>
<dbReference type="VEuPathDB" id="TriTrypDB:TvY486_0603150"/>
<protein>
    <submittedName>
        <fullName evidence="2">Uncharacterized protein</fullName>
    </submittedName>
</protein>
<name>G0TX34_TRYVY</name>
<feature type="coiled-coil region" evidence="1">
    <location>
        <begin position="26"/>
        <end position="74"/>
    </location>
</feature>
<evidence type="ECO:0000256" key="1">
    <source>
        <dbReference type="SAM" id="Coils"/>
    </source>
</evidence>
<dbReference type="AlphaFoldDB" id="G0TX34"/>